<dbReference type="CTD" id="36344300"/>
<comment type="caution">
    <text evidence="1">The sequence shown here is derived from an EMBL/GenBank/DDBJ whole genome shotgun (WGS) entry which is preliminary data.</text>
</comment>
<dbReference type="RefSeq" id="XP_024347755.1">
    <property type="nucleotide sequence ID" value="XM_024497834.1"/>
</dbReference>
<protein>
    <submittedName>
        <fullName evidence="1">Uncharacterized protein</fullName>
    </submittedName>
</protein>
<evidence type="ECO:0000313" key="2">
    <source>
        <dbReference type="Proteomes" id="UP000019149"/>
    </source>
</evidence>
<name>W6UT45_ECHGR</name>
<dbReference type="AlphaFoldDB" id="W6UT45"/>
<gene>
    <name evidence="1" type="ORF">EGR_08585</name>
</gene>
<proteinExistence type="predicted"/>
<dbReference type="EMBL" id="APAU02000111">
    <property type="protein sequence ID" value="EUB56559.1"/>
    <property type="molecule type" value="Genomic_DNA"/>
</dbReference>
<accession>W6UT45</accession>
<evidence type="ECO:0000313" key="1">
    <source>
        <dbReference type="EMBL" id="EUB56559.1"/>
    </source>
</evidence>
<dbReference type="KEGG" id="egl:EGR_08585"/>
<sequence length="191" mass="21822">MQTCGLQGRGLLEQILRQSALYLQISKTCDFPNPVNQVNWNSQFMPSLEAIKTLTCEELKTPASHQLQQVILQSFKSTRWLTSEQPPQLTFQLMTSQQNDRYSDCPNIELWSFGFDSLHDVVSLHLMKCVFSTSHSNTSVRVRIESKCKDFFSGHNKAGICRGGEFVGLRNLLIIRRLQIYFSGHEDYKGG</sequence>
<keyword evidence="2" id="KW-1185">Reference proteome</keyword>
<reference evidence="1 2" key="1">
    <citation type="journal article" date="2013" name="Nat. Genet.">
        <title>The genome of the hydatid tapeworm Echinococcus granulosus.</title>
        <authorList>
            <person name="Zheng H."/>
            <person name="Zhang W."/>
            <person name="Zhang L."/>
            <person name="Zhang Z."/>
            <person name="Li J."/>
            <person name="Lu G."/>
            <person name="Zhu Y."/>
            <person name="Wang Y."/>
            <person name="Huang Y."/>
            <person name="Liu J."/>
            <person name="Kang H."/>
            <person name="Chen J."/>
            <person name="Wang L."/>
            <person name="Chen A."/>
            <person name="Yu S."/>
            <person name="Gao Z."/>
            <person name="Jin L."/>
            <person name="Gu W."/>
            <person name="Wang Z."/>
            <person name="Zhao L."/>
            <person name="Shi B."/>
            <person name="Wen H."/>
            <person name="Lin R."/>
            <person name="Jones M.K."/>
            <person name="Brejova B."/>
            <person name="Vinar T."/>
            <person name="Zhao G."/>
            <person name="McManus D.P."/>
            <person name="Chen Z."/>
            <person name="Zhou Y."/>
            <person name="Wang S."/>
        </authorList>
    </citation>
    <scope>NUCLEOTIDE SEQUENCE [LARGE SCALE GENOMIC DNA]</scope>
</reference>
<dbReference type="GeneID" id="36344300"/>
<dbReference type="Proteomes" id="UP000019149">
    <property type="component" value="Unassembled WGS sequence"/>
</dbReference>
<organism evidence="1 2">
    <name type="scientific">Echinococcus granulosus</name>
    <name type="common">Hydatid tapeworm</name>
    <dbReference type="NCBI Taxonomy" id="6210"/>
    <lineage>
        <taxon>Eukaryota</taxon>
        <taxon>Metazoa</taxon>
        <taxon>Spiralia</taxon>
        <taxon>Lophotrochozoa</taxon>
        <taxon>Platyhelminthes</taxon>
        <taxon>Cestoda</taxon>
        <taxon>Eucestoda</taxon>
        <taxon>Cyclophyllidea</taxon>
        <taxon>Taeniidae</taxon>
        <taxon>Echinococcus</taxon>
        <taxon>Echinococcus granulosus group</taxon>
    </lineage>
</organism>